<dbReference type="AlphaFoldDB" id="U7QMS6"/>
<organism evidence="2 3">
    <name type="scientific">Lyngbya aestuarii BL J</name>
    <dbReference type="NCBI Taxonomy" id="1348334"/>
    <lineage>
        <taxon>Bacteria</taxon>
        <taxon>Bacillati</taxon>
        <taxon>Cyanobacteriota</taxon>
        <taxon>Cyanophyceae</taxon>
        <taxon>Oscillatoriophycideae</taxon>
        <taxon>Oscillatoriales</taxon>
        <taxon>Microcoleaceae</taxon>
        <taxon>Lyngbya</taxon>
    </lineage>
</organism>
<accession>U7QMS6</accession>
<feature type="region of interest" description="Disordered" evidence="1">
    <location>
        <begin position="1"/>
        <end position="24"/>
    </location>
</feature>
<dbReference type="Proteomes" id="UP000017127">
    <property type="component" value="Unassembled WGS sequence"/>
</dbReference>
<protein>
    <submittedName>
        <fullName evidence="2">Uncharacterized protein</fullName>
    </submittedName>
</protein>
<sequence length="42" mass="4783">MSSLEKYMRVQRQQPEPHKLSQNTPTILETDTLAASLIDLAK</sequence>
<comment type="caution">
    <text evidence="2">The sequence shown here is derived from an EMBL/GenBank/DDBJ whole genome shotgun (WGS) entry which is preliminary data.</text>
</comment>
<dbReference type="EMBL" id="AUZM01000009">
    <property type="protein sequence ID" value="ERT08577.1"/>
    <property type="molecule type" value="Genomic_DNA"/>
</dbReference>
<evidence type="ECO:0000256" key="1">
    <source>
        <dbReference type="SAM" id="MobiDB-lite"/>
    </source>
</evidence>
<name>U7QMS6_9CYAN</name>
<evidence type="ECO:0000313" key="3">
    <source>
        <dbReference type="Proteomes" id="UP000017127"/>
    </source>
</evidence>
<keyword evidence="3" id="KW-1185">Reference proteome</keyword>
<evidence type="ECO:0000313" key="2">
    <source>
        <dbReference type="EMBL" id="ERT08577.1"/>
    </source>
</evidence>
<gene>
    <name evidence="2" type="ORF">M595_1459</name>
</gene>
<proteinExistence type="predicted"/>
<reference evidence="2 3" key="1">
    <citation type="journal article" date="2013" name="Front. Microbiol.">
        <title>Comparative genomic analyses of the cyanobacterium, Lyngbya aestuarii BL J, a powerful hydrogen producer.</title>
        <authorList>
            <person name="Kothari A."/>
            <person name="Vaughn M."/>
            <person name="Garcia-Pichel F."/>
        </authorList>
    </citation>
    <scope>NUCLEOTIDE SEQUENCE [LARGE SCALE GENOMIC DNA]</scope>
    <source>
        <strain evidence="2 3">BL J</strain>
    </source>
</reference>